<dbReference type="Proteomes" id="UP000011115">
    <property type="component" value="Unassembled WGS sequence"/>
</dbReference>
<dbReference type="PANTHER" id="PTHR11654">
    <property type="entry name" value="OLIGOPEPTIDE TRANSPORTER-RELATED"/>
    <property type="match status" value="1"/>
</dbReference>
<feature type="compositionally biased region" description="Basic and acidic residues" evidence="2">
    <location>
        <begin position="323"/>
        <end position="333"/>
    </location>
</feature>
<name>M1DGE3_SOLTU</name>
<keyword evidence="3" id="KW-1133">Transmembrane helix</keyword>
<reference evidence="5" key="1">
    <citation type="journal article" date="2011" name="Nature">
        <title>Genome sequence and analysis of the tuber crop potato.</title>
        <authorList>
            <consortium name="The Potato Genome Sequencing Consortium"/>
        </authorList>
    </citation>
    <scope>NUCLEOTIDE SEQUENCE [LARGE SCALE GENOMIC DNA]</scope>
    <source>
        <strain evidence="5">cv. DM1-3 516 R44</strain>
    </source>
</reference>
<organism evidence="4 5">
    <name type="scientific">Solanum tuberosum</name>
    <name type="common">Potato</name>
    <dbReference type="NCBI Taxonomy" id="4113"/>
    <lineage>
        <taxon>Eukaryota</taxon>
        <taxon>Viridiplantae</taxon>
        <taxon>Streptophyta</taxon>
        <taxon>Embryophyta</taxon>
        <taxon>Tracheophyta</taxon>
        <taxon>Spermatophyta</taxon>
        <taxon>Magnoliopsida</taxon>
        <taxon>eudicotyledons</taxon>
        <taxon>Gunneridae</taxon>
        <taxon>Pentapetalae</taxon>
        <taxon>asterids</taxon>
        <taxon>lamiids</taxon>
        <taxon>Solanales</taxon>
        <taxon>Solanaceae</taxon>
        <taxon>Solanoideae</taxon>
        <taxon>Solaneae</taxon>
        <taxon>Solanum</taxon>
    </lineage>
</organism>
<dbReference type="EnsemblPlants" id="PGSC0003DMT400088635">
    <property type="protein sequence ID" value="PGSC0003DMT400088635"/>
    <property type="gene ID" value="PGSC0003DMG400038206"/>
</dbReference>
<dbReference type="eggNOG" id="KOG1237">
    <property type="taxonomic scope" value="Eukaryota"/>
</dbReference>
<accession>M1DGE3</accession>
<evidence type="ECO:0000313" key="4">
    <source>
        <dbReference type="EnsemblPlants" id="PGSC0003DMT400088635"/>
    </source>
</evidence>
<keyword evidence="3" id="KW-0472">Membrane</keyword>
<dbReference type="Gene3D" id="1.20.1250.20">
    <property type="entry name" value="MFS general substrate transporter like domains"/>
    <property type="match status" value="1"/>
</dbReference>
<dbReference type="InterPro" id="IPR036259">
    <property type="entry name" value="MFS_trans_sf"/>
</dbReference>
<feature type="transmembrane region" description="Helical" evidence="3">
    <location>
        <begin position="53"/>
        <end position="73"/>
    </location>
</feature>
<keyword evidence="5" id="KW-1185">Reference proteome</keyword>
<sequence length="347" mass="38816">MGTEIRQEEEKPRKGVNESFEMIASYGLQTNMLIYLMTFYNMSAATATTILELWAALSNGLAIVGAIIANSYLGQFRAVAFGSISTLIEFTIPPLNLVENGQQAGVTYDLLPMDHRWGDTPSCWSVVWFWGSPFGALTYGGHPRGVDGPTGRRSPSEEAITKARMRRTIIRSLKSEYILFVTSIQGRAQQLSLEEFENLLSSQEFLAKQLASVFIKYGEGDALYSTRETSKENQEICHTLDPQMLQARLERRKNLLTILDVPIGDMVAAIEEIKEENLEHAISETTCASGDLYKESIERDVLEVKVYDQSSVISRSINDSEQIMKADGESRDQIEEEADIEVSETKV</sequence>
<comment type="similarity">
    <text evidence="1">Belongs to the major facilitator superfamily. Phosphate:H(+) symporter (TC 2.A.1.9) family.</text>
</comment>
<protein>
    <submittedName>
        <fullName evidence="4">Nitrate transporter</fullName>
    </submittedName>
</protein>
<dbReference type="InParanoid" id="M1DGE3"/>
<dbReference type="PaxDb" id="4113-PGSC0003DMT400088635"/>
<feature type="region of interest" description="Disordered" evidence="2">
    <location>
        <begin position="323"/>
        <end position="347"/>
    </location>
</feature>
<keyword evidence="3" id="KW-0812">Transmembrane</keyword>
<feature type="compositionally biased region" description="Acidic residues" evidence="2">
    <location>
        <begin position="334"/>
        <end position="347"/>
    </location>
</feature>
<dbReference type="AlphaFoldDB" id="M1DGE3"/>
<evidence type="ECO:0000313" key="5">
    <source>
        <dbReference type="Proteomes" id="UP000011115"/>
    </source>
</evidence>
<reference evidence="4" key="2">
    <citation type="submission" date="2015-06" db="UniProtKB">
        <authorList>
            <consortium name="EnsemblPlants"/>
        </authorList>
    </citation>
    <scope>IDENTIFICATION</scope>
    <source>
        <strain evidence="4">DM1-3 516 R44</strain>
    </source>
</reference>
<dbReference type="HOGENOM" id="CLU_800249_0_0_1"/>
<evidence type="ECO:0000256" key="2">
    <source>
        <dbReference type="SAM" id="MobiDB-lite"/>
    </source>
</evidence>
<evidence type="ECO:0000256" key="3">
    <source>
        <dbReference type="SAM" id="Phobius"/>
    </source>
</evidence>
<dbReference type="Gramene" id="PGSC0003DMT400088635">
    <property type="protein sequence ID" value="PGSC0003DMT400088635"/>
    <property type="gene ID" value="PGSC0003DMG400038206"/>
</dbReference>
<evidence type="ECO:0000256" key="1">
    <source>
        <dbReference type="ARBA" id="ARBA00044504"/>
    </source>
</evidence>
<proteinExistence type="inferred from homology"/>